<dbReference type="Proteomes" id="UP001056255">
    <property type="component" value="Chromosome I"/>
</dbReference>
<dbReference type="EMBL" id="CP082275">
    <property type="protein sequence ID" value="USH03631.1"/>
    <property type="molecule type" value="Genomic_DNA"/>
</dbReference>
<dbReference type="Gene3D" id="3.40.50.300">
    <property type="entry name" value="P-loop containing nucleotide triphosphate hydrolases"/>
    <property type="match status" value="1"/>
</dbReference>
<dbReference type="SMART" id="SM00382">
    <property type="entry name" value="AAA"/>
    <property type="match status" value="1"/>
</dbReference>
<dbReference type="InterPro" id="IPR051396">
    <property type="entry name" value="Bact_Antivir_Def_Nuclease"/>
</dbReference>
<accession>A0ABY4WXB1</accession>
<dbReference type="CDD" id="cd00267">
    <property type="entry name" value="ABC_ATPase"/>
    <property type="match status" value="1"/>
</dbReference>
<dbReference type="InterPro" id="IPR027417">
    <property type="entry name" value="P-loop_NTPase"/>
</dbReference>
<evidence type="ECO:0000313" key="2">
    <source>
        <dbReference type="EMBL" id="USH03631.1"/>
    </source>
</evidence>
<reference evidence="2" key="1">
    <citation type="submission" date="2021-08" db="EMBL/GenBank/DDBJ databases">
        <authorList>
            <person name="Sakaguchi M."/>
            <person name="Kikuchi T."/>
            <person name="Urbanczyk H."/>
        </authorList>
    </citation>
    <scope>NUCLEOTIDE SEQUENCE</scope>
    <source>
        <strain evidence="2">020920N</strain>
    </source>
</reference>
<dbReference type="SUPFAM" id="SSF52540">
    <property type="entry name" value="P-loop containing nucleoside triphosphate hydrolases"/>
    <property type="match status" value="1"/>
</dbReference>
<evidence type="ECO:0000313" key="3">
    <source>
        <dbReference type="Proteomes" id="UP001056255"/>
    </source>
</evidence>
<protein>
    <submittedName>
        <fullName evidence="2">ATP-binding protein</fullName>
    </submittedName>
</protein>
<proteinExistence type="predicted"/>
<name>A0ABY4WXB1_9GAMM</name>
<sequence>MTNNKISFNGVHKSITGLPETTLPKLVVLTGRNGSGKTHLLQAINEGYVRSTLAPNFQSDVLLFDWNTIIPKDTGVFHPSQHQTQRSNWFQQIRAHQETSLKQVQQQLISWGIPAEHCTTLTKIRSLDEEKLQSLLANSQKASTVYESLKKLLNKSAQKIYSQTLRNIGDEQWKKAAQKISQETPDIFLETSESKFFSNRKLLWGEVDAFQQAFGRLFSTYRDLIHLNDRLEKYPPKNDEGLKYLNQEQFVDKHGEPPWDFVNRILEVCNLDFRVEPPPLHEVSSYEPKLNKLSKDVEMRFQDLSSGEKVLMSFALCLYNASDERQEKHFPKLLLLDEVDAPLHPSMVVSLLKTIQDVLVDGKGVSVILTTHSPSTVALAPEETLYEMNPSGPLVEKIPRSRALSILTAGVPTLSISFDGRRQIFVESKTDAFIYEKLYQAYKQRLNTERSLSFIEIGRTDSSGVEKNSGCAQVERIVTALIENGNSSVFGLVDWDGNREPCERIQVLSPGIRDGIETLVLDPVLLTATVIKENHQFCVDKKIINEGDRYTHIGAWEQSKWQSTINIVQDIIFNQNLPDDYENISYLNGMSLDVNRKYLHMDDHALEERVISEFAFLRPKNHHAGGLMKHIVTSILGDYPDLLPQDLITTFSTILDFDV</sequence>
<dbReference type="InterPro" id="IPR003593">
    <property type="entry name" value="AAA+_ATPase"/>
</dbReference>
<keyword evidence="2" id="KW-0067">ATP-binding</keyword>
<keyword evidence="3" id="KW-1185">Reference proteome</keyword>
<evidence type="ECO:0000259" key="1">
    <source>
        <dbReference type="SMART" id="SM00382"/>
    </source>
</evidence>
<feature type="domain" description="AAA+ ATPase" evidence="1">
    <location>
        <begin position="23"/>
        <end position="413"/>
    </location>
</feature>
<organism evidence="2 3">
    <name type="scientific">Grimontia kaedaensis</name>
    <dbReference type="NCBI Taxonomy" id="2872157"/>
    <lineage>
        <taxon>Bacteria</taxon>
        <taxon>Pseudomonadati</taxon>
        <taxon>Pseudomonadota</taxon>
        <taxon>Gammaproteobacteria</taxon>
        <taxon>Vibrionales</taxon>
        <taxon>Vibrionaceae</taxon>
        <taxon>Grimontia</taxon>
    </lineage>
</organism>
<dbReference type="GO" id="GO:0005524">
    <property type="term" value="F:ATP binding"/>
    <property type="evidence" value="ECO:0007669"/>
    <property type="project" value="UniProtKB-KW"/>
</dbReference>
<dbReference type="InterPro" id="IPR003959">
    <property type="entry name" value="ATPase_AAA_core"/>
</dbReference>
<gene>
    <name evidence="2" type="ORF">K6Q96_06445</name>
</gene>
<dbReference type="RefSeq" id="WP_251878785.1">
    <property type="nucleotide sequence ID" value="NZ_CP082275.1"/>
</dbReference>
<dbReference type="Pfam" id="PF13304">
    <property type="entry name" value="AAA_21"/>
    <property type="match status" value="1"/>
</dbReference>
<keyword evidence="2" id="KW-0547">Nucleotide-binding</keyword>
<dbReference type="PANTHER" id="PTHR43581">
    <property type="entry name" value="ATP/GTP PHOSPHATASE"/>
    <property type="match status" value="1"/>
</dbReference>
<dbReference type="PANTHER" id="PTHR43581:SF2">
    <property type="entry name" value="EXCINUCLEASE ATPASE SUBUNIT"/>
    <property type="match status" value="1"/>
</dbReference>